<dbReference type="PANTHER" id="PTHR31845:SF37">
    <property type="entry name" value="TRANSCRIPTION FACTOR DOMAIN-CONTAINING PROTEIN"/>
    <property type="match status" value="1"/>
</dbReference>
<dbReference type="PROSITE" id="PS50048">
    <property type="entry name" value="ZN2_CY6_FUNGAL_2"/>
    <property type="match status" value="1"/>
</dbReference>
<feature type="region of interest" description="Disordered" evidence="6">
    <location>
        <begin position="149"/>
        <end position="184"/>
    </location>
</feature>
<dbReference type="STRING" id="236234.A0A1J9QN36"/>
<gene>
    <name evidence="8" type="ORF">BKCO1_7000049</name>
</gene>
<sequence>MDAQPSETIRTCQNCVHAKIRCLRSQPSGACDRCRRLRKDCVFRPARRRYGGGGRGGLPAATTPPPLPASAAGAGAGAGLPGYGGAGASGANQVDAPGAAPAAAMQDPTQRQLDAIQEKLDRLLVLQGASSSASASCLYAAAAAAAASSPSASSSSNPGTVPSSSSTVAAIPHHPAATTHPPLHAVKTTSTAAATAVPDIIDDGVISLAQAERCMHIYRTALTPHFPFVVLPDYDGDGFDDDDDDEGVAVGGKRARRARPPAEPAVVVRRLRKERPVLFLAVVGAASFEDVALQRECARRLREVAAERVAGRGGKKAIGVDLLMGLLVGLAWSHYHPRPRRYSQHLHIAISIIADQRFDRPPRTQFWKTHVGSTEHDPVSESKAPPPSRSNEIKRAVAGCYYLSSSIASLLQKLNTFPCTAYIEDCCKSLSSNPEHPTDKYLYAIIRLQRCIEEVDTPLNVQATTPAEAQDLAGAVSQMNPNSIRAQLPFDLRENELVYMLFYTAELNAVHMRHFCSGLHPGAPLDVNDLDSGFQAASSLLGYFLSLPPRSDLAYNNSEWLQLSLALTVSAKLVFAASHPSLGISGGVQAPLDLSALLSQIALRLGALGRSGVGVDMTGHPYIFNEFSQRVQRLQKWFEDRYARVRGAAQAVDQPSGSGGGAAELINFSQYWGSDLMLPDLLASDGLVTLDQQLAAYFPDMHMGDAMGDWPVFPDAF</sequence>
<dbReference type="GO" id="GO:0008270">
    <property type="term" value="F:zinc ion binding"/>
    <property type="evidence" value="ECO:0007669"/>
    <property type="project" value="InterPro"/>
</dbReference>
<dbReference type="InterPro" id="IPR051089">
    <property type="entry name" value="prtT"/>
</dbReference>
<dbReference type="Proteomes" id="UP000183809">
    <property type="component" value="Unassembled WGS sequence"/>
</dbReference>
<dbReference type="GO" id="GO:0000976">
    <property type="term" value="F:transcription cis-regulatory region binding"/>
    <property type="evidence" value="ECO:0007669"/>
    <property type="project" value="TreeGrafter"/>
</dbReference>
<evidence type="ECO:0000259" key="7">
    <source>
        <dbReference type="PROSITE" id="PS50048"/>
    </source>
</evidence>
<feature type="region of interest" description="Disordered" evidence="6">
    <location>
        <begin position="52"/>
        <end position="73"/>
    </location>
</feature>
<dbReference type="GO" id="GO:0005634">
    <property type="term" value="C:nucleus"/>
    <property type="evidence" value="ECO:0007669"/>
    <property type="project" value="UniProtKB-SubCell"/>
</dbReference>
<keyword evidence="3" id="KW-0238">DNA-binding</keyword>
<keyword evidence="2" id="KW-0805">Transcription regulation</keyword>
<feature type="domain" description="Zn(2)-C6 fungal-type" evidence="7">
    <location>
        <begin position="11"/>
        <end position="43"/>
    </location>
</feature>
<reference evidence="8 9" key="1">
    <citation type="submission" date="2016-10" db="EMBL/GenBank/DDBJ databases">
        <title>Proteomics and genomics reveal pathogen-plant mechanisms compatible with a hemibiotrophic lifestyle of Diplodia corticola.</title>
        <authorList>
            <person name="Fernandes I."/>
            <person name="De Jonge R."/>
            <person name="Van De Peer Y."/>
            <person name="Devreese B."/>
            <person name="Alves A."/>
            <person name="Esteves A.C."/>
        </authorList>
    </citation>
    <scope>NUCLEOTIDE SEQUENCE [LARGE SCALE GENOMIC DNA]</scope>
    <source>
        <strain evidence="8 9">CBS 112549</strain>
    </source>
</reference>
<evidence type="ECO:0000256" key="4">
    <source>
        <dbReference type="ARBA" id="ARBA00023163"/>
    </source>
</evidence>
<evidence type="ECO:0000256" key="2">
    <source>
        <dbReference type="ARBA" id="ARBA00023015"/>
    </source>
</evidence>
<proteinExistence type="predicted"/>
<dbReference type="InterPro" id="IPR036864">
    <property type="entry name" value="Zn2-C6_fun-type_DNA-bd_sf"/>
</dbReference>
<protein>
    <submittedName>
        <fullName evidence="8">Zn 2cys6 transcription factor</fullName>
    </submittedName>
</protein>
<dbReference type="Gene3D" id="4.10.240.10">
    <property type="entry name" value="Zn(2)-C6 fungal-type DNA-binding domain"/>
    <property type="match status" value="1"/>
</dbReference>
<comment type="subcellular location">
    <subcellularLocation>
        <location evidence="1">Nucleus</location>
    </subcellularLocation>
</comment>
<dbReference type="InterPro" id="IPR001138">
    <property type="entry name" value="Zn2Cys6_DnaBD"/>
</dbReference>
<organism evidence="8 9">
    <name type="scientific">Diplodia corticola</name>
    <dbReference type="NCBI Taxonomy" id="236234"/>
    <lineage>
        <taxon>Eukaryota</taxon>
        <taxon>Fungi</taxon>
        <taxon>Dikarya</taxon>
        <taxon>Ascomycota</taxon>
        <taxon>Pezizomycotina</taxon>
        <taxon>Dothideomycetes</taxon>
        <taxon>Dothideomycetes incertae sedis</taxon>
        <taxon>Botryosphaeriales</taxon>
        <taxon>Botryosphaeriaceae</taxon>
        <taxon>Diplodia</taxon>
    </lineage>
</organism>
<evidence type="ECO:0000313" key="8">
    <source>
        <dbReference type="EMBL" id="OJD29881.1"/>
    </source>
</evidence>
<dbReference type="RefSeq" id="XP_020126141.1">
    <property type="nucleotide sequence ID" value="XM_020278523.1"/>
</dbReference>
<dbReference type="GeneID" id="31018784"/>
<dbReference type="GO" id="GO:0000981">
    <property type="term" value="F:DNA-binding transcription factor activity, RNA polymerase II-specific"/>
    <property type="evidence" value="ECO:0007669"/>
    <property type="project" value="InterPro"/>
</dbReference>
<dbReference type="CDD" id="cd00067">
    <property type="entry name" value="GAL4"/>
    <property type="match status" value="1"/>
</dbReference>
<evidence type="ECO:0000256" key="5">
    <source>
        <dbReference type="ARBA" id="ARBA00023242"/>
    </source>
</evidence>
<accession>A0A1J9QN36</accession>
<dbReference type="EMBL" id="MNUE01000070">
    <property type="protein sequence ID" value="OJD29881.1"/>
    <property type="molecule type" value="Genomic_DNA"/>
</dbReference>
<dbReference type="OrthoDB" id="3934985at2759"/>
<feature type="region of interest" description="Disordered" evidence="6">
    <location>
        <begin position="370"/>
        <end position="390"/>
    </location>
</feature>
<name>A0A1J9QN36_9PEZI</name>
<comment type="caution">
    <text evidence="8">The sequence shown here is derived from an EMBL/GenBank/DDBJ whole genome shotgun (WGS) entry which is preliminary data.</text>
</comment>
<evidence type="ECO:0000256" key="1">
    <source>
        <dbReference type="ARBA" id="ARBA00004123"/>
    </source>
</evidence>
<dbReference type="SUPFAM" id="SSF57701">
    <property type="entry name" value="Zn2/Cys6 DNA-binding domain"/>
    <property type="match status" value="1"/>
</dbReference>
<keyword evidence="4" id="KW-0804">Transcription</keyword>
<keyword evidence="5" id="KW-0539">Nucleus</keyword>
<evidence type="ECO:0000313" key="9">
    <source>
        <dbReference type="Proteomes" id="UP000183809"/>
    </source>
</evidence>
<dbReference type="PANTHER" id="PTHR31845">
    <property type="entry name" value="FINGER DOMAIN PROTEIN, PUTATIVE-RELATED"/>
    <property type="match status" value="1"/>
</dbReference>
<dbReference type="AlphaFoldDB" id="A0A1J9QN36"/>
<evidence type="ECO:0000256" key="3">
    <source>
        <dbReference type="ARBA" id="ARBA00023125"/>
    </source>
</evidence>
<keyword evidence="9" id="KW-1185">Reference proteome</keyword>
<evidence type="ECO:0000256" key="6">
    <source>
        <dbReference type="SAM" id="MobiDB-lite"/>
    </source>
</evidence>